<dbReference type="Proteomes" id="UP000677668">
    <property type="component" value="Chromosome 1"/>
</dbReference>
<dbReference type="PANTHER" id="PTHR33603:SF1">
    <property type="entry name" value="RIBOSOMAL RNA LARGE SUBUNIT METHYLTRANSFERASE H"/>
    <property type="match status" value="1"/>
</dbReference>
<evidence type="ECO:0000256" key="4">
    <source>
        <dbReference type="ARBA" id="ARBA00038303"/>
    </source>
</evidence>
<evidence type="ECO:0000313" key="6">
    <source>
        <dbReference type="EMBL" id="QUV93452.1"/>
    </source>
</evidence>
<dbReference type="InterPro" id="IPR029028">
    <property type="entry name" value="Alpha/beta_knot_MTases"/>
</dbReference>
<evidence type="ECO:0000256" key="5">
    <source>
        <dbReference type="HAMAP-Rule" id="MF_00658"/>
    </source>
</evidence>
<dbReference type="InterPro" id="IPR003742">
    <property type="entry name" value="RlmH-like"/>
</dbReference>
<keyword evidence="5" id="KW-0963">Cytoplasm</keyword>
<comment type="function">
    <text evidence="5">Specifically methylates the pseudouridine at position 1915 (m3Psi1915) in 23S rRNA.</text>
</comment>
<feature type="binding site" evidence="5">
    <location>
        <begin position="124"/>
        <end position="129"/>
    </location>
    <ligand>
        <name>S-adenosyl-L-methionine</name>
        <dbReference type="ChEBI" id="CHEBI:59789"/>
    </ligand>
</feature>
<keyword evidence="7" id="KW-1185">Reference proteome</keyword>
<evidence type="ECO:0000256" key="1">
    <source>
        <dbReference type="ARBA" id="ARBA00022603"/>
    </source>
</evidence>
<evidence type="ECO:0000313" key="7">
    <source>
        <dbReference type="Proteomes" id="UP000677668"/>
    </source>
</evidence>
<accession>A0ABX8AYP4</accession>
<keyword evidence="3 5" id="KW-0949">S-adenosyl-L-methionine</keyword>
<dbReference type="Gene3D" id="3.40.1280.10">
    <property type="match status" value="1"/>
</dbReference>
<reference evidence="6 7" key="1">
    <citation type="submission" date="2021-03" db="EMBL/GenBank/DDBJ databases">
        <title>Genomic and phenotypic characterization of Chloracidobacterium isolates provides evidence for multiple species.</title>
        <authorList>
            <person name="Saini M.K."/>
            <person name="Costas A.M.G."/>
            <person name="Tank M."/>
            <person name="Bryant D.A."/>
        </authorList>
    </citation>
    <scope>NUCLEOTIDE SEQUENCE [LARGE SCALE GENOMIC DNA]</scope>
    <source>
        <strain evidence="6 7">N</strain>
    </source>
</reference>
<protein>
    <recommendedName>
        <fullName evidence="5">Ribosomal RNA large subunit methyltransferase H</fullName>
        <ecNumber evidence="5">2.1.1.177</ecNumber>
    </recommendedName>
    <alternativeName>
        <fullName evidence="5">23S rRNA (pseudouridine1915-N3)-methyltransferase</fullName>
    </alternativeName>
    <alternativeName>
        <fullName evidence="5">23S rRNA m3Psi1915 methyltransferase</fullName>
    </alternativeName>
    <alternativeName>
        <fullName evidence="5">rRNA (pseudouridine-N3-)-methyltransferase RlmH</fullName>
    </alternativeName>
</protein>
<feature type="binding site" evidence="5">
    <location>
        <position position="73"/>
    </location>
    <ligand>
        <name>S-adenosyl-L-methionine</name>
        <dbReference type="ChEBI" id="CHEBI:59789"/>
    </ligand>
</feature>
<dbReference type="PIRSF" id="PIRSF004505">
    <property type="entry name" value="MT_bac"/>
    <property type="match status" value="1"/>
</dbReference>
<comment type="subunit">
    <text evidence="5">Homodimer.</text>
</comment>
<keyword evidence="2 5" id="KW-0808">Transferase</keyword>
<dbReference type="Pfam" id="PF02590">
    <property type="entry name" value="SPOUT_MTase"/>
    <property type="match status" value="1"/>
</dbReference>
<dbReference type="PANTHER" id="PTHR33603">
    <property type="entry name" value="METHYLTRANSFERASE"/>
    <property type="match status" value="1"/>
</dbReference>
<name>A0ABX8AYP4_9BACT</name>
<sequence>MQVTFFVVGKTKSPHWEALAREYEQRIARFLPCGTKIVRAAEGSLAAQPNPARAYEGKHLLAALPAEAQVVLLDVAGDMVASEAFAEKLRRWRDGGARHLAFIIGGHWGVAEEVRQRADWCWSLSKLTFTHEMARVLAAEQVYRALARLGNVPYAK</sequence>
<evidence type="ECO:0000256" key="2">
    <source>
        <dbReference type="ARBA" id="ARBA00022679"/>
    </source>
</evidence>
<dbReference type="SUPFAM" id="SSF75217">
    <property type="entry name" value="alpha/beta knot"/>
    <property type="match status" value="1"/>
</dbReference>
<dbReference type="RefSeq" id="WP_211421832.1">
    <property type="nucleotide sequence ID" value="NZ_CP072642.1"/>
</dbReference>
<comment type="similarity">
    <text evidence="4 5">Belongs to the RNA methyltransferase RlmH family.</text>
</comment>
<keyword evidence="5" id="KW-0698">rRNA processing</keyword>
<proteinExistence type="inferred from homology"/>
<keyword evidence="1 5" id="KW-0489">Methyltransferase</keyword>
<dbReference type="InterPro" id="IPR029026">
    <property type="entry name" value="tRNA_m1G_MTases_N"/>
</dbReference>
<comment type="catalytic activity">
    <reaction evidence="5">
        <text>pseudouridine(1915) in 23S rRNA + S-adenosyl-L-methionine = N(3)-methylpseudouridine(1915) in 23S rRNA + S-adenosyl-L-homocysteine + H(+)</text>
        <dbReference type="Rhea" id="RHEA:42752"/>
        <dbReference type="Rhea" id="RHEA-COMP:10221"/>
        <dbReference type="Rhea" id="RHEA-COMP:10222"/>
        <dbReference type="ChEBI" id="CHEBI:15378"/>
        <dbReference type="ChEBI" id="CHEBI:57856"/>
        <dbReference type="ChEBI" id="CHEBI:59789"/>
        <dbReference type="ChEBI" id="CHEBI:65314"/>
        <dbReference type="ChEBI" id="CHEBI:74486"/>
        <dbReference type="EC" id="2.1.1.177"/>
    </reaction>
</comment>
<organism evidence="6 7">
    <name type="scientific">Chloracidobacterium sp. N</name>
    <dbReference type="NCBI Taxonomy" id="2821540"/>
    <lineage>
        <taxon>Bacteria</taxon>
        <taxon>Pseudomonadati</taxon>
        <taxon>Acidobacteriota</taxon>
        <taxon>Terriglobia</taxon>
        <taxon>Terriglobales</taxon>
        <taxon>Acidobacteriaceae</taxon>
        <taxon>Chloracidobacterium</taxon>
        <taxon>Chloracidobacterium aggregatum</taxon>
    </lineage>
</organism>
<feature type="binding site" evidence="5">
    <location>
        <position position="105"/>
    </location>
    <ligand>
        <name>S-adenosyl-L-methionine</name>
        <dbReference type="ChEBI" id="CHEBI:59789"/>
    </ligand>
</feature>
<gene>
    <name evidence="5" type="primary">rlmH</name>
    <name evidence="6" type="ORF">J8C05_08735</name>
</gene>
<dbReference type="CDD" id="cd18081">
    <property type="entry name" value="RlmH-like"/>
    <property type="match status" value="1"/>
</dbReference>
<dbReference type="EC" id="2.1.1.177" evidence="5"/>
<comment type="subcellular location">
    <subcellularLocation>
        <location evidence="5">Cytoplasm</location>
    </subcellularLocation>
</comment>
<evidence type="ECO:0000256" key="3">
    <source>
        <dbReference type="ARBA" id="ARBA00022691"/>
    </source>
</evidence>
<dbReference type="EMBL" id="CP072642">
    <property type="protein sequence ID" value="QUV93452.1"/>
    <property type="molecule type" value="Genomic_DNA"/>
</dbReference>
<dbReference type="HAMAP" id="MF_00658">
    <property type="entry name" value="23SrRNA_methyltr_H"/>
    <property type="match status" value="1"/>
</dbReference>